<dbReference type="EMBL" id="JAHQIW010003376">
    <property type="protein sequence ID" value="KAJ1358428.1"/>
    <property type="molecule type" value="Genomic_DNA"/>
</dbReference>
<feature type="region of interest" description="Disordered" evidence="1">
    <location>
        <begin position="32"/>
        <end position="64"/>
    </location>
</feature>
<comment type="caution">
    <text evidence="2">The sequence shown here is derived from an EMBL/GenBank/DDBJ whole genome shotgun (WGS) entry which is preliminary data.</text>
</comment>
<evidence type="ECO:0000313" key="3">
    <source>
        <dbReference type="Proteomes" id="UP001196413"/>
    </source>
</evidence>
<dbReference type="AlphaFoldDB" id="A0AAD5MMB8"/>
<gene>
    <name evidence="2" type="ORF">KIN20_016852</name>
</gene>
<evidence type="ECO:0000313" key="2">
    <source>
        <dbReference type="EMBL" id="KAJ1358428.1"/>
    </source>
</evidence>
<protein>
    <submittedName>
        <fullName evidence="2">Uncharacterized protein</fullName>
    </submittedName>
</protein>
<dbReference type="Proteomes" id="UP001196413">
    <property type="component" value="Unassembled WGS sequence"/>
</dbReference>
<keyword evidence="3" id="KW-1185">Reference proteome</keyword>
<name>A0AAD5MMB8_PARTN</name>
<evidence type="ECO:0000256" key="1">
    <source>
        <dbReference type="SAM" id="MobiDB-lite"/>
    </source>
</evidence>
<reference evidence="2" key="1">
    <citation type="submission" date="2021-06" db="EMBL/GenBank/DDBJ databases">
        <title>Parelaphostrongylus tenuis whole genome reference sequence.</title>
        <authorList>
            <person name="Garwood T.J."/>
            <person name="Larsen P.A."/>
            <person name="Fountain-Jones N.M."/>
            <person name="Garbe J.R."/>
            <person name="Macchietto M.G."/>
            <person name="Kania S.A."/>
            <person name="Gerhold R.W."/>
            <person name="Richards J.E."/>
            <person name="Wolf T.M."/>
        </authorList>
    </citation>
    <scope>NUCLEOTIDE SEQUENCE</scope>
    <source>
        <strain evidence="2">MNPRO001-30</strain>
        <tissue evidence="2">Meninges</tissue>
    </source>
</reference>
<sequence length="64" mass="7040">MTVINETTGEQATSTTCDKKLEALQRGYYGVPRIIDPPAFDNDKSHEDLNPQIPAGRHAKSKPS</sequence>
<accession>A0AAD5MMB8</accession>
<proteinExistence type="predicted"/>
<organism evidence="2 3">
    <name type="scientific">Parelaphostrongylus tenuis</name>
    <name type="common">Meningeal worm</name>
    <dbReference type="NCBI Taxonomy" id="148309"/>
    <lineage>
        <taxon>Eukaryota</taxon>
        <taxon>Metazoa</taxon>
        <taxon>Ecdysozoa</taxon>
        <taxon>Nematoda</taxon>
        <taxon>Chromadorea</taxon>
        <taxon>Rhabditida</taxon>
        <taxon>Rhabditina</taxon>
        <taxon>Rhabditomorpha</taxon>
        <taxon>Strongyloidea</taxon>
        <taxon>Metastrongylidae</taxon>
        <taxon>Parelaphostrongylus</taxon>
    </lineage>
</organism>